<accession>A0A3R9CVL2</accession>
<dbReference type="Proteomes" id="UP000272833">
    <property type="component" value="Unassembled WGS sequence"/>
</dbReference>
<evidence type="ECO:0000313" key="3">
    <source>
        <dbReference type="Proteomes" id="UP000272833"/>
    </source>
</evidence>
<proteinExistence type="predicted"/>
<keyword evidence="2" id="KW-0808">Transferase</keyword>
<dbReference type="CDD" id="cd03801">
    <property type="entry name" value="GT4_PimA-like"/>
    <property type="match status" value="1"/>
</dbReference>
<protein>
    <submittedName>
        <fullName evidence="2">Glycosyltransferase</fullName>
    </submittedName>
</protein>
<dbReference type="InterPro" id="IPR028098">
    <property type="entry name" value="Glyco_trans_4-like_N"/>
</dbReference>
<dbReference type="AlphaFoldDB" id="A0A3R9CVL2"/>
<evidence type="ECO:0000259" key="1">
    <source>
        <dbReference type="Pfam" id="PF13579"/>
    </source>
</evidence>
<dbReference type="PANTHER" id="PTHR12526:SF636">
    <property type="entry name" value="BLL3647 PROTEIN"/>
    <property type="match status" value="1"/>
</dbReference>
<dbReference type="RefSeq" id="WP_125873998.1">
    <property type="nucleotide sequence ID" value="NZ_RHRS01000014.1"/>
</dbReference>
<dbReference type="Gene3D" id="3.40.50.2000">
    <property type="entry name" value="Glycogen Phosphorylase B"/>
    <property type="match status" value="2"/>
</dbReference>
<feature type="domain" description="Glycosyltransferase subfamily 4-like N-terminal" evidence="1">
    <location>
        <begin position="17"/>
        <end position="204"/>
    </location>
</feature>
<dbReference type="SUPFAM" id="SSF53756">
    <property type="entry name" value="UDP-Glycosyltransferase/glycogen phosphorylase"/>
    <property type="match status" value="1"/>
</dbReference>
<dbReference type="Pfam" id="PF13579">
    <property type="entry name" value="Glyco_trans_4_4"/>
    <property type="match status" value="1"/>
</dbReference>
<dbReference type="Pfam" id="PF13692">
    <property type="entry name" value="Glyco_trans_1_4"/>
    <property type="match status" value="1"/>
</dbReference>
<organism evidence="2 3">
    <name type="scientific">Ectopseudomonas oleovorans</name>
    <name type="common">Pseudomonas oleovorans</name>
    <dbReference type="NCBI Taxonomy" id="301"/>
    <lineage>
        <taxon>Bacteria</taxon>
        <taxon>Pseudomonadati</taxon>
        <taxon>Pseudomonadota</taxon>
        <taxon>Gammaproteobacteria</taxon>
        <taxon>Pseudomonadales</taxon>
        <taxon>Pseudomonadaceae</taxon>
        <taxon>Ectopseudomonas</taxon>
    </lineage>
</organism>
<gene>
    <name evidence="2" type="ORF">EGJ44_07620</name>
</gene>
<dbReference type="GO" id="GO:0016757">
    <property type="term" value="F:glycosyltransferase activity"/>
    <property type="evidence" value="ECO:0007669"/>
    <property type="project" value="UniProtKB-ARBA"/>
</dbReference>
<dbReference type="EMBL" id="RHRS01000014">
    <property type="protein sequence ID" value="RRW37632.1"/>
    <property type="molecule type" value="Genomic_DNA"/>
</dbReference>
<evidence type="ECO:0000313" key="2">
    <source>
        <dbReference type="EMBL" id="RRW37632.1"/>
    </source>
</evidence>
<reference evidence="2 3" key="1">
    <citation type="submission" date="2018-10" db="EMBL/GenBank/DDBJ databases">
        <title>Transmission dynamics of multidrug resistant bacteria on intensive care unit surfaces.</title>
        <authorList>
            <person name="D'Souza A.W."/>
            <person name="Potter R.F."/>
            <person name="Wallace M."/>
            <person name="Shupe A."/>
            <person name="Patel S."/>
            <person name="Sun S."/>
            <person name="Gul D."/>
            <person name="Kwon J.H."/>
            <person name="Andleeb S."/>
            <person name="Burnham C.-A.D."/>
            <person name="Dantas G."/>
        </authorList>
    </citation>
    <scope>NUCLEOTIDE SEQUENCE [LARGE SCALE GENOMIC DNA]</scope>
    <source>
        <strain evidence="2 3">PO_271</strain>
    </source>
</reference>
<comment type="caution">
    <text evidence="2">The sequence shown here is derived from an EMBL/GenBank/DDBJ whole genome shotgun (WGS) entry which is preliminary data.</text>
</comment>
<sequence length="405" mass="46013">MRILWILPYSPWPTSSGGKTRQYQLIRSLAQAGHRITLLVQSKTPISDHEREALLPWLERLIVLPRRPLRSPVTLMAALFAPYPLLVSINGLAPKLQSVFRELLSERWDAVQIEHSYSFQPYERILKQSGQPFLLTEHNVESELGAATYDRFPSWMRWFVRFDQWRYRRWERRVLAQAEQVVSVTDADAQVLSALCRSRCRVVVNGVDAQHYASVSPDYQSQRLLFIGNYEYPPNVDAVEWALDEVMPLLWQRCPDVRFVIAGYAMPASWPERWNDPRLEWHGFVPDLRDLQRSASIFFAPLRQGGGSKLKVLEAMAAALPVVTTEQGVSGLAVREGIHYRGAESSQALASALEALLHAPGDAEAVGKAGRQYVVAEHDWSIAARQLEQVYAIVKQEKEDIAACV</sequence>
<dbReference type="PANTHER" id="PTHR12526">
    <property type="entry name" value="GLYCOSYLTRANSFERASE"/>
    <property type="match status" value="1"/>
</dbReference>
<name>A0A3R9CVL2_ECTOL</name>